<organism evidence="1 2">
    <name type="scientific">Caerostris darwini</name>
    <dbReference type="NCBI Taxonomy" id="1538125"/>
    <lineage>
        <taxon>Eukaryota</taxon>
        <taxon>Metazoa</taxon>
        <taxon>Ecdysozoa</taxon>
        <taxon>Arthropoda</taxon>
        <taxon>Chelicerata</taxon>
        <taxon>Arachnida</taxon>
        <taxon>Araneae</taxon>
        <taxon>Araneomorphae</taxon>
        <taxon>Entelegynae</taxon>
        <taxon>Araneoidea</taxon>
        <taxon>Araneidae</taxon>
        <taxon>Caerostris</taxon>
    </lineage>
</organism>
<gene>
    <name evidence="1" type="ORF">CDAR_63951</name>
</gene>
<name>A0AAV4PM45_9ARAC</name>
<keyword evidence="2" id="KW-1185">Reference proteome</keyword>
<dbReference type="EMBL" id="BPLQ01002979">
    <property type="protein sequence ID" value="GIX96851.1"/>
    <property type="molecule type" value="Genomic_DNA"/>
</dbReference>
<dbReference type="Proteomes" id="UP001054837">
    <property type="component" value="Unassembled WGS sequence"/>
</dbReference>
<proteinExistence type="predicted"/>
<sequence>MLICLPRDTLRTVHQASLQASLRTRPSIMQADIVPRSYKWAMTPRSIGRAASFISPAFHPSSNLSCVLLGDFLRGHSSAGRIVVISRDMTRPRCWLD</sequence>
<comment type="caution">
    <text evidence="1">The sequence shown here is derived from an EMBL/GenBank/DDBJ whole genome shotgun (WGS) entry which is preliminary data.</text>
</comment>
<evidence type="ECO:0000313" key="1">
    <source>
        <dbReference type="EMBL" id="GIX96851.1"/>
    </source>
</evidence>
<evidence type="ECO:0000313" key="2">
    <source>
        <dbReference type="Proteomes" id="UP001054837"/>
    </source>
</evidence>
<dbReference type="AlphaFoldDB" id="A0AAV4PM45"/>
<protein>
    <submittedName>
        <fullName evidence="1">Uncharacterized protein</fullName>
    </submittedName>
</protein>
<accession>A0AAV4PM45</accession>
<reference evidence="1 2" key="1">
    <citation type="submission" date="2021-06" db="EMBL/GenBank/DDBJ databases">
        <title>Caerostris darwini draft genome.</title>
        <authorList>
            <person name="Kono N."/>
            <person name="Arakawa K."/>
        </authorList>
    </citation>
    <scope>NUCLEOTIDE SEQUENCE [LARGE SCALE GENOMIC DNA]</scope>
</reference>